<keyword evidence="1" id="KW-0175">Coiled coil</keyword>
<dbReference type="Pfam" id="PF13884">
    <property type="entry name" value="Peptidase_S74"/>
    <property type="match status" value="1"/>
</dbReference>
<protein>
    <recommendedName>
        <fullName evidence="2">Peptidase S74 domain-containing protein</fullName>
    </recommendedName>
</protein>
<proteinExistence type="predicted"/>
<dbReference type="SUPFAM" id="SSF69322">
    <property type="entry name" value="Tricorn protease domain 2"/>
    <property type="match status" value="1"/>
</dbReference>
<dbReference type="Proteomes" id="UP000178606">
    <property type="component" value="Unassembled WGS sequence"/>
</dbReference>
<evidence type="ECO:0000313" key="4">
    <source>
        <dbReference type="Proteomes" id="UP000178606"/>
    </source>
</evidence>
<feature type="domain" description="Peptidase S74" evidence="2">
    <location>
        <begin position="734"/>
        <end position="824"/>
    </location>
</feature>
<comment type="caution">
    <text evidence="3">The sequence shown here is derived from an EMBL/GenBank/DDBJ whole genome shotgun (WGS) entry which is preliminary data.</text>
</comment>
<name>A0A1F6CRC2_HANXR</name>
<evidence type="ECO:0000313" key="3">
    <source>
        <dbReference type="EMBL" id="OGG51726.1"/>
    </source>
</evidence>
<feature type="coiled-coil region" evidence="1">
    <location>
        <begin position="803"/>
        <end position="830"/>
    </location>
</feature>
<dbReference type="InterPro" id="IPR030392">
    <property type="entry name" value="S74_ICA"/>
</dbReference>
<reference evidence="3 4" key="1">
    <citation type="journal article" date="2016" name="Nat. Commun.">
        <title>Thousands of microbial genomes shed light on interconnected biogeochemical processes in an aquifer system.</title>
        <authorList>
            <person name="Anantharaman K."/>
            <person name="Brown C.T."/>
            <person name="Hug L.A."/>
            <person name="Sharon I."/>
            <person name="Castelle C.J."/>
            <person name="Probst A.J."/>
            <person name="Thomas B.C."/>
            <person name="Singh A."/>
            <person name="Wilkins M.J."/>
            <person name="Karaoz U."/>
            <person name="Brodie E.L."/>
            <person name="Williams K.H."/>
            <person name="Hubbard S.S."/>
            <person name="Banfield J.F."/>
        </authorList>
    </citation>
    <scope>NUCLEOTIDE SEQUENCE [LARGE SCALE GENOMIC DNA]</scope>
    <source>
        <strain evidence="4">RIFCSPLOWO2_12_FULL_64_10</strain>
    </source>
</reference>
<dbReference type="PROSITE" id="PS51688">
    <property type="entry name" value="ICA"/>
    <property type="match status" value="1"/>
</dbReference>
<sequence>MTITPSGNTLTIAATGTSLPDDAVTTAKIADGAVTSTKIAGSAVTTAQLADGTVATADIADNAVTGAKVADGTVATADLADNAVTSAKVVDGTVATADLADNSVTTAKIVDGTIAAGDIADGTLTGLKISGGQVVKSVNALTDAVTLAAGSNVTITPSGNTLTIAATGAALADNAVTTAKIADGAVTTVKIATGGVTTTQIADGTIATADLANNAVTTAQVADGTIATADLADNAVTSAKVVDGTVATADLADNSVTTAKIVDGTIAAGDIADGTLTGLKISGGQVVKSVNTLKDDVTLAAGSNITITPSGNTLTIAAAASGTGNTLDQAYDQGGAGAGRTITADAGAVNIAGAGGLTVNGNVGIGTTSPGQLLHLSSGSTLGTGIRVDNTDTGGRNFRLLSTGSGNTGGAGKFHIYDETGGAFRLTADASGNVGVGTTSPGYLLEARKDQNDVTRLVVNNGTAGTAAAAQVLAMREGGNGIGMTAYSGSFTPSGIYLPNRGMLRTDSGLTNGLVLATGGASAPIILAPVDTERLRIDASGNVGIGTTSPGAKLHVSGTNIGMLLDNAGDLLWKDSGGTTRGVMSLHSDDNVYLDAPVSGKDLIFRTESSGTQERMRILSSGNVGIGTTSPAYKLDVAGVGRFTGGAVNIVGSSGNAELSIIPETASPNGTISTETTGGALRFRTRNSGGAVDERMRISSEGNVGIGTTSPANLLTVQQTSATDPIADAWTVYSSRRWKTNIQTLKDPMGKVRRLRGVSYQWKADGKQDVGLIAEEVGEVIPEVVAYEENGKDAKSVDYARLVAVLIEAVKAQQKEIEALKAKVEGMERAMPAHP</sequence>
<dbReference type="AlphaFoldDB" id="A0A1F6CRC2"/>
<organism evidence="3 4">
    <name type="scientific">Handelsmanbacteria sp. (strain RIFCSPLOWO2_12_FULL_64_10)</name>
    <dbReference type="NCBI Taxonomy" id="1817868"/>
    <lineage>
        <taxon>Bacteria</taxon>
        <taxon>Candidatus Handelsmaniibacteriota</taxon>
    </lineage>
</organism>
<evidence type="ECO:0000256" key="1">
    <source>
        <dbReference type="SAM" id="Coils"/>
    </source>
</evidence>
<dbReference type="EMBL" id="MFKF01000173">
    <property type="protein sequence ID" value="OGG51726.1"/>
    <property type="molecule type" value="Genomic_DNA"/>
</dbReference>
<evidence type="ECO:0000259" key="2">
    <source>
        <dbReference type="PROSITE" id="PS51688"/>
    </source>
</evidence>
<gene>
    <name evidence="3" type="ORF">A3F84_23560</name>
</gene>
<accession>A0A1F6CRC2</accession>